<dbReference type="RefSeq" id="WP_400187978.1">
    <property type="nucleotide sequence ID" value="NZ_JBGORX010000004.1"/>
</dbReference>
<keyword evidence="9" id="KW-1185">Reference proteome</keyword>
<dbReference type="EMBL" id="JBGORX010000004">
    <property type="protein sequence ID" value="MFJ1269153.1"/>
    <property type="molecule type" value="Genomic_DNA"/>
</dbReference>
<evidence type="ECO:0000256" key="1">
    <source>
        <dbReference type="ARBA" id="ARBA00004781"/>
    </source>
</evidence>
<keyword evidence="6" id="KW-0521">NADP</keyword>
<proteinExistence type="inferred from homology"/>
<evidence type="ECO:0000256" key="2">
    <source>
        <dbReference type="ARBA" id="ARBA00010944"/>
    </source>
</evidence>
<evidence type="ECO:0000256" key="3">
    <source>
        <dbReference type="ARBA" id="ARBA00012929"/>
    </source>
</evidence>
<dbReference type="SUPFAM" id="SSF51735">
    <property type="entry name" value="NAD(P)-binding Rossmann-fold domains"/>
    <property type="match status" value="1"/>
</dbReference>
<sequence>MNVLLLGKDGQVGRELCRVLLPLGHLTALGRAELDLMDLRALKLRLEHVKPQLIVNAAAYTAVDKAETDKTTAYQINELVVAILADFARQQDVILIHYSTDYVFDGAKQGAYLETDTANPLNIYGASKLAGEQAILRSDCRGYIFRTSWVYSSHGHNFIKTILNLAKKSDSLSIVNDQHGAPTSAELISDVTLLAIMAIAHDRLSPGIYHLTASGMTTWYDLACYILNLSLIQGIDFKLEPSKIHPTLSEAYPLPAARTKNSVLDNRLLSSNLNIVLPEWAIYVERMITQLRQISFLA</sequence>
<evidence type="ECO:0000313" key="9">
    <source>
        <dbReference type="Proteomes" id="UP001615550"/>
    </source>
</evidence>
<comment type="catalytic activity">
    <reaction evidence="5 6">
        <text>dTDP-beta-L-rhamnose + NADP(+) = dTDP-4-dehydro-beta-L-rhamnose + NADPH + H(+)</text>
        <dbReference type="Rhea" id="RHEA:21796"/>
        <dbReference type="ChEBI" id="CHEBI:15378"/>
        <dbReference type="ChEBI" id="CHEBI:57510"/>
        <dbReference type="ChEBI" id="CHEBI:57783"/>
        <dbReference type="ChEBI" id="CHEBI:58349"/>
        <dbReference type="ChEBI" id="CHEBI:62830"/>
        <dbReference type="EC" id="1.1.1.133"/>
    </reaction>
</comment>
<dbReference type="InterPro" id="IPR036291">
    <property type="entry name" value="NAD(P)-bd_dom_sf"/>
</dbReference>
<dbReference type="EC" id="1.1.1.133" evidence="3 6"/>
<evidence type="ECO:0000313" key="8">
    <source>
        <dbReference type="EMBL" id="MFJ1269153.1"/>
    </source>
</evidence>
<comment type="caution">
    <text evidence="8">The sequence shown here is derived from an EMBL/GenBank/DDBJ whole genome shotgun (WGS) entry which is preliminary data.</text>
</comment>
<feature type="domain" description="RmlD-like substrate binding" evidence="7">
    <location>
        <begin position="1"/>
        <end position="292"/>
    </location>
</feature>
<comment type="pathway">
    <text evidence="1 6">Carbohydrate biosynthesis; dTDP-L-rhamnose biosynthesis.</text>
</comment>
<dbReference type="CDD" id="cd05254">
    <property type="entry name" value="dTDP_HR_like_SDR_e"/>
    <property type="match status" value="1"/>
</dbReference>
<dbReference type="Proteomes" id="UP001615550">
    <property type="component" value="Unassembled WGS sequence"/>
</dbReference>
<evidence type="ECO:0000259" key="7">
    <source>
        <dbReference type="Pfam" id="PF04321"/>
    </source>
</evidence>
<evidence type="ECO:0000256" key="6">
    <source>
        <dbReference type="RuleBase" id="RU364082"/>
    </source>
</evidence>
<dbReference type="InterPro" id="IPR029903">
    <property type="entry name" value="RmlD-like-bd"/>
</dbReference>
<comment type="function">
    <text evidence="6">Catalyzes the reduction of dTDP-6-deoxy-L-lyxo-4-hexulose to yield dTDP-L-rhamnose.</text>
</comment>
<comment type="similarity">
    <text evidence="2 6">Belongs to the dTDP-4-dehydrorhamnose reductase family.</text>
</comment>
<protein>
    <recommendedName>
        <fullName evidence="4 6">dTDP-4-dehydrorhamnose reductase</fullName>
        <ecNumber evidence="3 6">1.1.1.133</ecNumber>
    </recommendedName>
</protein>
<keyword evidence="6 8" id="KW-0560">Oxidoreductase</keyword>
<dbReference type="GO" id="GO:0008831">
    <property type="term" value="F:dTDP-4-dehydrorhamnose reductase activity"/>
    <property type="evidence" value="ECO:0007669"/>
    <property type="project" value="UniProtKB-EC"/>
</dbReference>
<evidence type="ECO:0000256" key="4">
    <source>
        <dbReference type="ARBA" id="ARBA00017099"/>
    </source>
</evidence>
<dbReference type="InterPro" id="IPR005913">
    <property type="entry name" value="dTDP_dehydrorham_reduct"/>
</dbReference>
<dbReference type="Gene3D" id="3.90.25.10">
    <property type="entry name" value="UDP-galactose 4-epimerase, domain 1"/>
    <property type="match status" value="1"/>
</dbReference>
<evidence type="ECO:0000256" key="5">
    <source>
        <dbReference type="ARBA" id="ARBA00048200"/>
    </source>
</evidence>
<dbReference type="NCBIfam" id="TIGR01214">
    <property type="entry name" value="rmlD"/>
    <property type="match status" value="1"/>
</dbReference>
<comment type="cofactor">
    <cofactor evidence="6">
        <name>Mg(2+)</name>
        <dbReference type="ChEBI" id="CHEBI:18420"/>
    </cofactor>
    <text evidence="6">Binds 1 Mg(2+) ion per monomer.</text>
</comment>
<dbReference type="PANTHER" id="PTHR10491:SF4">
    <property type="entry name" value="METHIONINE ADENOSYLTRANSFERASE 2 SUBUNIT BETA"/>
    <property type="match status" value="1"/>
</dbReference>
<dbReference type="PANTHER" id="PTHR10491">
    <property type="entry name" value="DTDP-4-DEHYDRORHAMNOSE REDUCTASE"/>
    <property type="match status" value="1"/>
</dbReference>
<name>A0ABW8D8W4_9GAMM</name>
<organism evidence="8 9">
    <name type="scientific">Legionella lytica</name>
    <dbReference type="NCBI Taxonomy" id="96232"/>
    <lineage>
        <taxon>Bacteria</taxon>
        <taxon>Pseudomonadati</taxon>
        <taxon>Pseudomonadota</taxon>
        <taxon>Gammaproteobacteria</taxon>
        <taxon>Legionellales</taxon>
        <taxon>Legionellaceae</taxon>
        <taxon>Legionella</taxon>
    </lineage>
</organism>
<gene>
    <name evidence="8" type="primary">rfbD</name>
    <name evidence="8" type="ORF">ACD661_11335</name>
</gene>
<reference evidence="8 9" key="1">
    <citation type="submission" date="2024-08" db="EMBL/GenBank/DDBJ databases">
        <title>Draft Genome Sequence of Legionella lytica strain DSB2004, Isolated From a Fire Sprinkler System.</title>
        <authorList>
            <person name="Everhart A.D."/>
            <person name="Kidane D.T."/>
            <person name="Farone A.L."/>
            <person name="Farone M.B."/>
        </authorList>
    </citation>
    <scope>NUCLEOTIDE SEQUENCE [LARGE SCALE GENOMIC DNA]</scope>
    <source>
        <strain evidence="8 9">DSB2004</strain>
    </source>
</reference>
<dbReference type="Pfam" id="PF04321">
    <property type="entry name" value="RmlD_sub_bind"/>
    <property type="match status" value="1"/>
</dbReference>
<accession>A0ABW8D8W4</accession>
<dbReference type="Gene3D" id="3.40.50.720">
    <property type="entry name" value="NAD(P)-binding Rossmann-like Domain"/>
    <property type="match status" value="1"/>
</dbReference>